<dbReference type="EMBL" id="MU394291">
    <property type="protein sequence ID" value="KAI6090348.1"/>
    <property type="molecule type" value="Genomic_DNA"/>
</dbReference>
<accession>A0ACC0DCG7</accession>
<keyword evidence="2" id="KW-1185">Reference proteome</keyword>
<organism evidence="1 2">
    <name type="scientific">Hypoxylon rubiginosum</name>
    <dbReference type="NCBI Taxonomy" id="110542"/>
    <lineage>
        <taxon>Eukaryota</taxon>
        <taxon>Fungi</taxon>
        <taxon>Dikarya</taxon>
        <taxon>Ascomycota</taxon>
        <taxon>Pezizomycotina</taxon>
        <taxon>Sordariomycetes</taxon>
        <taxon>Xylariomycetidae</taxon>
        <taxon>Xylariales</taxon>
        <taxon>Hypoxylaceae</taxon>
        <taxon>Hypoxylon</taxon>
    </lineage>
</organism>
<name>A0ACC0DCG7_9PEZI</name>
<sequence>MREFMDYIQSAFYAATGWNRDNSYSSLNATSDALLNFPTPRGLRLTLSSLATPQFATSYQLGTIGIVDGSISYLYSTVPLHNAIAQSEKIPLPDLLRSYRPLAELPYRNRETDVRETGGLIKDVLAYGRLYLPASMLEALVVRRVSPALQFQLSAVSNQTLRNGGTMLGMVQYDEGQYAVEGLASSDGGLLGVRGLYNFGGDVGHLNTPAQLVTTNGNGSGNGERERIYGRFSTGAELYYGTLNKSGGMSLGARFATLPTHNGTPLTATMTINPLMGNISWSYAVMAGSYCSLASKMDFNVYSYESDWVVGMELWRKKGAWSINQELEKPAIPELGPASTMEGRSFQAKMDWRLDDPLPIADTTEILATPPETIAQPEKKKERSFQAKMEWRLDDPEVDPETPSANDNDGEDEYSGVLKARLDQHLRVGLLWEGRVKSLLFSLGSSVDLRRLDSPFRTLGLEVQFSS</sequence>
<gene>
    <name evidence="1" type="ORF">F4821DRAFT_29247</name>
</gene>
<dbReference type="Proteomes" id="UP001497680">
    <property type="component" value="Unassembled WGS sequence"/>
</dbReference>
<comment type="caution">
    <text evidence="1">The sequence shown here is derived from an EMBL/GenBank/DDBJ whole genome shotgun (WGS) entry which is preliminary data.</text>
</comment>
<proteinExistence type="predicted"/>
<evidence type="ECO:0000313" key="1">
    <source>
        <dbReference type="EMBL" id="KAI6090348.1"/>
    </source>
</evidence>
<protein>
    <submittedName>
        <fullName evidence="1">Uncharacterized protein</fullName>
    </submittedName>
</protein>
<evidence type="ECO:0000313" key="2">
    <source>
        <dbReference type="Proteomes" id="UP001497680"/>
    </source>
</evidence>
<reference evidence="1 2" key="1">
    <citation type="journal article" date="2022" name="New Phytol.">
        <title>Ecological generalism drives hyperdiversity of secondary metabolite gene clusters in xylarialean endophytes.</title>
        <authorList>
            <person name="Franco M.E.E."/>
            <person name="Wisecaver J.H."/>
            <person name="Arnold A.E."/>
            <person name="Ju Y.M."/>
            <person name="Slot J.C."/>
            <person name="Ahrendt S."/>
            <person name="Moore L.P."/>
            <person name="Eastman K.E."/>
            <person name="Scott K."/>
            <person name="Konkel Z."/>
            <person name="Mondo S.J."/>
            <person name="Kuo A."/>
            <person name="Hayes R.D."/>
            <person name="Haridas S."/>
            <person name="Andreopoulos B."/>
            <person name="Riley R."/>
            <person name="LaButti K."/>
            <person name="Pangilinan J."/>
            <person name="Lipzen A."/>
            <person name="Amirebrahimi M."/>
            <person name="Yan J."/>
            <person name="Adam C."/>
            <person name="Keymanesh K."/>
            <person name="Ng V."/>
            <person name="Louie K."/>
            <person name="Northen T."/>
            <person name="Drula E."/>
            <person name="Henrissat B."/>
            <person name="Hsieh H.M."/>
            <person name="Youens-Clark K."/>
            <person name="Lutzoni F."/>
            <person name="Miadlikowska J."/>
            <person name="Eastwood D.C."/>
            <person name="Hamelin R.C."/>
            <person name="Grigoriev I.V."/>
            <person name="U'Ren J.M."/>
        </authorList>
    </citation>
    <scope>NUCLEOTIDE SEQUENCE [LARGE SCALE GENOMIC DNA]</scope>
    <source>
        <strain evidence="1 2">ER1909</strain>
    </source>
</reference>